<dbReference type="PANTHER" id="PTHR14239">
    <property type="entry name" value="DUDULIN-RELATED"/>
    <property type="match status" value="1"/>
</dbReference>
<dbReference type="OrthoDB" id="7557417at2"/>
<proteinExistence type="predicted"/>
<dbReference type="PANTHER" id="PTHR14239:SF10">
    <property type="entry name" value="REDUCTASE"/>
    <property type="match status" value="1"/>
</dbReference>
<comment type="caution">
    <text evidence="4">The sequence shown here is derived from an EMBL/GenBank/DDBJ whole genome shotgun (WGS) entry which is preliminary data.</text>
</comment>
<dbReference type="EMBL" id="QQTP01000002">
    <property type="protein sequence ID" value="RDJ27938.1"/>
    <property type="molecule type" value="Genomic_DNA"/>
</dbReference>
<feature type="compositionally biased region" description="Basic and acidic residues" evidence="2">
    <location>
        <begin position="1"/>
        <end position="15"/>
    </location>
</feature>
<reference evidence="5" key="1">
    <citation type="submission" date="2018-07" db="EMBL/GenBank/DDBJ databases">
        <authorList>
            <person name="Safronova V.I."/>
            <person name="Chirak E.R."/>
            <person name="Sazanova A.L."/>
        </authorList>
    </citation>
    <scope>NUCLEOTIDE SEQUENCE [LARGE SCALE GENOMIC DNA]</scope>
    <source>
        <strain evidence="5">RCAM04685</strain>
    </source>
</reference>
<dbReference type="Gene3D" id="3.40.50.720">
    <property type="entry name" value="NAD(P)-binding Rossmann-like Domain"/>
    <property type="match status" value="1"/>
</dbReference>
<protein>
    <submittedName>
        <fullName evidence="4">NADP oxidoreductase</fullName>
    </submittedName>
</protein>
<name>A0A370L9E2_9HYPH</name>
<organism evidence="4 5">
    <name type="scientific">Bosea caraganae</name>
    <dbReference type="NCBI Taxonomy" id="2763117"/>
    <lineage>
        <taxon>Bacteria</taxon>
        <taxon>Pseudomonadati</taxon>
        <taxon>Pseudomonadota</taxon>
        <taxon>Alphaproteobacteria</taxon>
        <taxon>Hyphomicrobiales</taxon>
        <taxon>Boseaceae</taxon>
        <taxon>Bosea</taxon>
    </lineage>
</organism>
<gene>
    <name evidence="4" type="ORF">DWE98_04855</name>
</gene>
<evidence type="ECO:0000256" key="1">
    <source>
        <dbReference type="ARBA" id="ARBA00023002"/>
    </source>
</evidence>
<dbReference type="GO" id="GO:0016491">
    <property type="term" value="F:oxidoreductase activity"/>
    <property type="evidence" value="ECO:0007669"/>
    <property type="project" value="UniProtKB-KW"/>
</dbReference>
<keyword evidence="1" id="KW-0560">Oxidoreductase</keyword>
<evidence type="ECO:0000313" key="5">
    <source>
        <dbReference type="Proteomes" id="UP000255207"/>
    </source>
</evidence>
<evidence type="ECO:0000313" key="4">
    <source>
        <dbReference type="EMBL" id="RDJ27938.1"/>
    </source>
</evidence>
<evidence type="ECO:0000259" key="3">
    <source>
        <dbReference type="Pfam" id="PF03807"/>
    </source>
</evidence>
<dbReference type="InterPro" id="IPR036291">
    <property type="entry name" value="NAD(P)-bd_dom_sf"/>
</dbReference>
<dbReference type="Proteomes" id="UP000255207">
    <property type="component" value="Unassembled WGS sequence"/>
</dbReference>
<dbReference type="SUPFAM" id="SSF51735">
    <property type="entry name" value="NAD(P)-binding Rossmann-fold domains"/>
    <property type="match status" value="1"/>
</dbReference>
<feature type="region of interest" description="Disordered" evidence="2">
    <location>
        <begin position="1"/>
        <end position="21"/>
    </location>
</feature>
<dbReference type="Pfam" id="PF03807">
    <property type="entry name" value="F420_oxidored"/>
    <property type="match status" value="1"/>
</dbReference>
<sequence>MRRERQDELTQKADAKATNQNKGHSMKLGVIGAGLIGGAVARLASAAGHEVVIANSRGPETLAALAQEIGARAVSAHEAATAEDMVVLSIPFLAVASLSPDLFAATPAGAVIVDTGNYYPQARDGVIAEIEDGMLDSEWVAGRIGRPVVKAFSMLKARSLATRGRKPGTPERIAIAISGDDAQARARVATLIDQTGFDPLDGGAMSESWRQQPGTIGYCHDYDALTLRAALAATNRSRIAWYREEADAFAIEQIKLLGSIEAVSAA</sequence>
<dbReference type="InterPro" id="IPR028939">
    <property type="entry name" value="P5C_Rdtase_cat_N"/>
</dbReference>
<dbReference type="InterPro" id="IPR051267">
    <property type="entry name" value="STEAP_metalloreductase"/>
</dbReference>
<evidence type="ECO:0000256" key="2">
    <source>
        <dbReference type="SAM" id="MobiDB-lite"/>
    </source>
</evidence>
<feature type="domain" description="Pyrroline-5-carboxylate reductase catalytic N-terminal" evidence="3">
    <location>
        <begin position="27"/>
        <end position="118"/>
    </location>
</feature>
<accession>A0A370L9E2</accession>
<keyword evidence="5" id="KW-1185">Reference proteome</keyword>
<dbReference type="AlphaFoldDB" id="A0A370L9E2"/>